<proteinExistence type="predicted"/>
<dbReference type="EMBL" id="CAJVRM010000001">
    <property type="protein sequence ID" value="CAG8970667.1"/>
    <property type="molecule type" value="Genomic_DNA"/>
</dbReference>
<dbReference type="OrthoDB" id="10283998at2759"/>
<reference evidence="2" key="1">
    <citation type="submission" date="2021-07" db="EMBL/GenBank/DDBJ databases">
        <authorList>
            <person name="Durling M."/>
        </authorList>
    </citation>
    <scope>NUCLEOTIDE SEQUENCE</scope>
</reference>
<gene>
    <name evidence="2" type="ORF">HYALB_00003422</name>
</gene>
<evidence type="ECO:0000256" key="1">
    <source>
        <dbReference type="SAM" id="SignalP"/>
    </source>
</evidence>
<keyword evidence="1" id="KW-0732">Signal</keyword>
<dbReference type="Proteomes" id="UP000701801">
    <property type="component" value="Unassembled WGS sequence"/>
</dbReference>
<dbReference type="AlphaFoldDB" id="A0A9N9Q0U7"/>
<feature type="signal peptide" evidence="1">
    <location>
        <begin position="1"/>
        <end position="18"/>
    </location>
</feature>
<comment type="caution">
    <text evidence="2">The sequence shown here is derived from an EMBL/GenBank/DDBJ whole genome shotgun (WGS) entry which is preliminary data.</text>
</comment>
<accession>A0A9N9Q0U7</accession>
<organism evidence="2 3">
    <name type="scientific">Hymenoscyphus albidus</name>
    <dbReference type="NCBI Taxonomy" id="595503"/>
    <lineage>
        <taxon>Eukaryota</taxon>
        <taxon>Fungi</taxon>
        <taxon>Dikarya</taxon>
        <taxon>Ascomycota</taxon>
        <taxon>Pezizomycotina</taxon>
        <taxon>Leotiomycetes</taxon>
        <taxon>Helotiales</taxon>
        <taxon>Helotiaceae</taxon>
        <taxon>Hymenoscyphus</taxon>
    </lineage>
</organism>
<keyword evidence="3" id="KW-1185">Reference proteome</keyword>
<evidence type="ECO:0000313" key="2">
    <source>
        <dbReference type="EMBL" id="CAG8970667.1"/>
    </source>
</evidence>
<name>A0A9N9Q0U7_9HELO</name>
<feature type="chain" id="PRO_5040415283" evidence="1">
    <location>
        <begin position="19"/>
        <end position="93"/>
    </location>
</feature>
<evidence type="ECO:0000313" key="3">
    <source>
        <dbReference type="Proteomes" id="UP000701801"/>
    </source>
</evidence>
<protein>
    <submittedName>
        <fullName evidence="2">Uncharacterized protein</fullName>
    </submittedName>
</protein>
<sequence length="93" mass="10022">MQLQPIIILATLAKTVYSLGWAYAECRIAGTPDVDTTKEACVAAKANNGCTDCNYVIGYQYFAYKSNQRLIDPNPLGWNQVCLNAGANSGTGK</sequence>